<evidence type="ECO:0000256" key="1">
    <source>
        <dbReference type="SAM" id="MobiDB-lite"/>
    </source>
</evidence>
<feature type="compositionally biased region" description="Polar residues" evidence="1">
    <location>
        <begin position="415"/>
        <end position="427"/>
    </location>
</feature>
<organism evidence="3 4">
    <name type="scientific">Rhizoctonia solani</name>
    <dbReference type="NCBI Taxonomy" id="456999"/>
    <lineage>
        <taxon>Eukaryota</taxon>
        <taxon>Fungi</taxon>
        <taxon>Dikarya</taxon>
        <taxon>Basidiomycota</taxon>
        <taxon>Agaricomycotina</taxon>
        <taxon>Agaricomycetes</taxon>
        <taxon>Cantharellales</taxon>
        <taxon>Ceratobasidiaceae</taxon>
        <taxon>Rhizoctonia</taxon>
    </lineage>
</organism>
<comment type="caution">
    <text evidence="3">The sequence shown here is derived from an EMBL/GenBank/DDBJ whole genome shotgun (WGS) entry which is preliminary data.</text>
</comment>
<evidence type="ECO:0000313" key="3">
    <source>
        <dbReference type="EMBL" id="KAF8673858.1"/>
    </source>
</evidence>
<evidence type="ECO:0000259" key="2">
    <source>
        <dbReference type="Pfam" id="PF24626"/>
    </source>
</evidence>
<dbReference type="InterPro" id="IPR016197">
    <property type="entry name" value="Chromo-like_dom_sf"/>
</dbReference>
<evidence type="ECO:0000313" key="4">
    <source>
        <dbReference type="Proteomes" id="UP000650582"/>
    </source>
</evidence>
<accession>A0A8H7LEW8</accession>
<dbReference type="Pfam" id="PF24626">
    <property type="entry name" value="SH3_Tf2-1"/>
    <property type="match status" value="1"/>
</dbReference>
<proteinExistence type="predicted"/>
<feature type="compositionally biased region" description="Basic residues" evidence="1">
    <location>
        <begin position="276"/>
        <end position="286"/>
    </location>
</feature>
<dbReference type="Proteomes" id="UP000650582">
    <property type="component" value="Unassembled WGS sequence"/>
</dbReference>
<feature type="domain" description="Tf2-1-like SH3-like" evidence="2">
    <location>
        <begin position="31"/>
        <end position="95"/>
    </location>
</feature>
<gene>
    <name evidence="3" type="ORF">RHS04_07584</name>
</gene>
<sequence>MKAHDVLLDARVKMTKHANKHRRPAEYKVDNLVYISTKNIRWPKGTSKKLLVKYIGPYKIAKVVTKGANYKVELGKDLRARGIHPVFHALLLRPHKPVDDQRFPGQNLNQVTSIGKSPQEWAVDRITSHKGKGRNAIFELVWKTGDRTWEPYQNIKHLEALETYREAQGVPNAGKLPIGKSEETKSDTEKETEKIQLNTIAYIKDPQAKAINTTPHSEPCTYTLPMSSNAIQMTAETLQVVLNAQANVQIKSNKTLLQLARETGQRLENISMGYSRRQRKAFRKNNPHQDPKHIGRRRKQKDRQAQNTPKASHPVATTSQSANLPTENIIGAMANLGFDNYLTATPTELQNIPLAPPVPAYTPAPIQGAPDSLPKEPQATHIIWPNPPLALPQTAGTNNNQPAQEPVTIAVNPAPTRNPSNQANKETINYKDDYTMDETQYNQTGHAGKPLHGPEG</sequence>
<dbReference type="AlphaFoldDB" id="A0A8H7LEW8"/>
<name>A0A8H7LEW8_9AGAM</name>
<feature type="compositionally biased region" description="Polar residues" evidence="1">
    <location>
        <begin position="305"/>
        <end position="322"/>
    </location>
</feature>
<dbReference type="EMBL" id="JACYCC010000134">
    <property type="protein sequence ID" value="KAF8673858.1"/>
    <property type="molecule type" value="Genomic_DNA"/>
</dbReference>
<protein>
    <recommendedName>
        <fullName evidence="2">Tf2-1-like SH3-like domain-containing protein</fullName>
    </recommendedName>
</protein>
<feature type="region of interest" description="Disordered" evidence="1">
    <location>
        <begin position="411"/>
        <end position="456"/>
    </location>
</feature>
<dbReference type="InterPro" id="IPR056924">
    <property type="entry name" value="SH3_Tf2-1"/>
</dbReference>
<reference evidence="3" key="1">
    <citation type="submission" date="2020-09" db="EMBL/GenBank/DDBJ databases">
        <title>Comparative genome analyses of four rice-infecting Rhizoctonia solani isolates reveal extensive enrichment of homogalacturonan modification genes.</title>
        <authorList>
            <person name="Lee D.-Y."/>
            <person name="Jeon J."/>
            <person name="Kim K.-T."/>
            <person name="Cheong K."/>
            <person name="Song H."/>
            <person name="Choi G."/>
            <person name="Ko J."/>
            <person name="Opiyo S.O."/>
            <person name="Zuo S."/>
            <person name="Madhav S."/>
            <person name="Lee Y.-H."/>
            <person name="Wang G.-L."/>
        </authorList>
    </citation>
    <scope>NUCLEOTIDE SEQUENCE</scope>
    <source>
        <strain evidence="3">AG1-IA YN-7</strain>
    </source>
</reference>
<feature type="region of interest" description="Disordered" evidence="1">
    <location>
        <begin position="269"/>
        <end position="322"/>
    </location>
</feature>
<dbReference type="SUPFAM" id="SSF54160">
    <property type="entry name" value="Chromo domain-like"/>
    <property type="match status" value="1"/>
</dbReference>